<comment type="caution">
    <text evidence="1">The sequence shown here is derived from an EMBL/GenBank/DDBJ whole genome shotgun (WGS) entry which is preliminary data.</text>
</comment>
<dbReference type="SUPFAM" id="SSF48208">
    <property type="entry name" value="Six-hairpin glycosidases"/>
    <property type="match status" value="1"/>
</dbReference>
<name>A0AAD5DY56_9CHLO</name>
<evidence type="ECO:0000313" key="1">
    <source>
        <dbReference type="EMBL" id="KAI7846175.1"/>
    </source>
</evidence>
<dbReference type="InterPro" id="IPR012341">
    <property type="entry name" value="6hp_glycosidase-like_sf"/>
</dbReference>
<dbReference type="GO" id="GO:0005975">
    <property type="term" value="P:carbohydrate metabolic process"/>
    <property type="evidence" value="ECO:0007669"/>
    <property type="project" value="InterPro"/>
</dbReference>
<dbReference type="EMBL" id="JADXDR010000008">
    <property type="protein sequence ID" value="KAI7846175.1"/>
    <property type="molecule type" value="Genomic_DNA"/>
</dbReference>
<proteinExistence type="predicted"/>
<dbReference type="SMART" id="SM01149">
    <property type="entry name" value="DUF1237"/>
    <property type="match status" value="1"/>
</dbReference>
<dbReference type="AlphaFoldDB" id="A0AAD5DY56"/>
<evidence type="ECO:0008006" key="3">
    <source>
        <dbReference type="Google" id="ProtNLM"/>
    </source>
</evidence>
<dbReference type="Pfam" id="PF06824">
    <property type="entry name" value="Glyco_hydro_125"/>
    <property type="match status" value="1"/>
</dbReference>
<dbReference type="InterPro" id="IPR008928">
    <property type="entry name" value="6-hairpin_glycosidase_sf"/>
</dbReference>
<dbReference type="Gene3D" id="1.50.10.10">
    <property type="match status" value="1"/>
</dbReference>
<gene>
    <name evidence="1" type="ORF">COHA_000345</name>
</gene>
<sequence>MLWNVYSTPGYARSQVLAEGVVFEAASLLVDVWTIEQHHEHRSPYRYSELPRNGLGPPTGFTGMTWSGFRPSDDQQQYGYNVPVNMYAYAALQRALELNRNIWHCDSFEKRATALAEGIRQGIEKWGIIKVDGVRTYALEVDGLGNNLTDYDDANVPSLLSIPLLGYPYDAEVYQATRERVLSSKNPLYFSGTHLKGVGSAHTRAGQVWPLALMVQGLTASTPEERAEMLRLLLKTQCNNGLMHESVNANDINACSREWFGWANSMLVALVESSLGMDCSKAAEEQHKLNIAAQEKSNPSELPRNGSPQDPAYFAGLLSTIAYDKETLTAPAYVGLHANAM</sequence>
<dbReference type="PANTHER" id="PTHR31047:SF0">
    <property type="entry name" value="MEIOTICALLY UP-REGULATED GENE 157 PROTEIN"/>
    <property type="match status" value="1"/>
</dbReference>
<organism evidence="1 2">
    <name type="scientific">Chlorella ohadii</name>
    <dbReference type="NCBI Taxonomy" id="2649997"/>
    <lineage>
        <taxon>Eukaryota</taxon>
        <taxon>Viridiplantae</taxon>
        <taxon>Chlorophyta</taxon>
        <taxon>core chlorophytes</taxon>
        <taxon>Trebouxiophyceae</taxon>
        <taxon>Chlorellales</taxon>
        <taxon>Chlorellaceae</taxon>
        <taxon>Chlorella clade</taxon>
        <taxon>Chlorella</taxon>
    </lineage>
</organism>
<evidence type="ECO:0000313" key="2">
    <source>
        <dbReference type="Proteomes" id="UP001205105"/>
    </source>
</evidence>
<keyword evidence="2" id="KW-1185">Reference proteome</keyword>
<dbReference type="InterPro" id="IPR008313">
    <property type="entry name" value="GH125"/>
</dbReference>
<reference evidence="1" key="1">
    <citation type="submission" date="2020-11" db="EMBL/GenBank/DDBJ databases">
        <title>Chlorella ohadii genome sequencing and assembly.</title>
        <authorList>
            <person name="Murik O."/>
            <person name="Treves H."/>
            <person name="Kedem I."/>
            <person name="Shotland Y."/>
            <person name="Kaplan A."/>
        </authorList>
    </citation>
    <scope>NUCLEOTIDE SEQUENCE</scope>
    <source>
        <strain evidence="1">1</strain>
    </source>
</reference>
<dbReference type="Proteomes" id="UP001205105">
    <property type="component" value="Unassembled WGS sequence"/>
</dbReference>
<accession>A0AAD5DY56</accession>
<protein>
    <recommendedName>
        <fullName evidence="3">Glycoside hydrolase family 125 protein</fullName>
    </recommendedName>
</protein>
<dbReference type="PANTHER" id="PTHR31047">
    <property type="entry name" value="MEIOTICALLY UP-REGULATED GENE 157 PROTEIN"/>
    <property type="match status" value="1"/>
</dbReference>